<dbReference type="InterPro" id="IPR012677">
    <property type="entry name" value="Nucleotide-bd_a/b_plait_sf"/>
</dbReference>
<keyword evidence="4" id="KW-1017">Isopeptide bond</keyword>
<dbReference type="NCBIfam" id="TIGR01649">
    <property type="entry name" value="hnRNP-L_PTB"/>
    <property type="match status" value="1"/>
</dbReference>
<evidence type="ECO:0000259" key="15">
    <source>
        <dbReference type="PROSITE" id="PS50102"/>
    </source>
</evidence>
<evidence type="ECO:0000256" key="12">
    <source>
        <dbReference type="ARBA" id="ARBA00023187"/>
    </source>
</evidence>
<dbReference type="GO" id="GO:0005634">
    <property type="term" value="C:nucleus"/>
    <property type="evidence" value="ECO:0007669"/>
    <property type="project" value="UniProtKB-SubCell"/>
</dbReference>
<reference evidence="17" key="1">
    <citation type="journal article" date="2014" name="PLoS ONE">
        <title>The genome and linkage map of the northern pike (Esox lucius): conserved synteny revealed between the salmonid sister group and the Neoteleostei.</title>
        <authorList>
            <person name="Rondeau E.B."/>
            <person name="Minkley D.R."/>
            <person name="Leong J.S."/>
            <person name="Messmer A.M."/>
            <person name="Jantzen J.R."/>
            <person name="von Schalburg K.R."/>
            <person name="Lemon C."/>
            <person name="Bird N.H."/>
            <person name="Koop B.F."/>
        </authorList>
    </citation>
    <scope>NUCLEOTIDE SEQUENCE</scope>
</reference>
<name>A0A6Q2X117_ESOLU</name>
<feature type="domain" description="RRM" evidence="15">
    <location>
        <begin position="180"/>
        <end position="256"/>
    </location>
</feature>
<evidence type="ECO:0000256" key="9">
    <source>
        <dbReference type="ARBA" id="ARBA00022884"/>
    </source>
</evidence>
<evidence type="ECO:0000313" key="17">
    <source>
        <dbReference type="Proteomes" id="UP000265140"/>
    </source>
</evidence>
<keyword evidence="11" id="KW-0010">Activator</keyword>
<evidence type="ECO:0000256" key="13">
    <source>
        <dbReference type="ARBA" id="ARBA00023242"/>
    </source>
</evidence>
<keyword evidence="17" id="KW-1185">Reference proteome</keyword>
<keyword evidence="8" id="KW-0832">Ubl conjugation</keyword>
<accession>A0A6Q2X117</accession>
<evidence type="ECO:0000256" key="6">
    <source>
        <dbReference type="ARBA" id="ARBA00022664"/>
    </source>
</evidence>
<evidence type="ECO:0000256" key="5">
    <source>
        <dbReference type="ARBA" id="ARBA00022553"/>
    </source>
</evidence>
<dbReference type="Pfam" id="PF11835">
    <property type="entry name" value="RRM_8"/>
    <property type="match status" value="1"/>
</dbReference>
<evidence type="ECO:0000256" key="14">
    <source>
        <dbReference type="PROSITE-ProRule" id="PRU00176"/>
    </source>
</evidence>
<dbReference type="PROSITE" id="PS50102">
    <property type="entry name" value="RRM"/>
    <property type="match status" value="4"/>
</dbReference>
<keyword evidence="10" id="KW-0007">Acetylation</keyword>
<dbReference type="GO" id="GO:0003723">
    <property type="term" value="F:RNA binding"/>
    <property type="evidence" value="ECO:0007669"/>
    <property type="project" value="UniProtKB-UniRule"/>
</dbReference>
<dbReference type="Ensembl" id="ENSELUT00000063318.2">
    <property type="protein sequence ID" value="ENSELUP00000046877.2"/>
    <property type="gene ID" value="ENSELUG00000003232.3"/>
</dbReference>
<dbReference type="GO" id="GO:0008380">
    <property type="term" value="P:RNA splicing"/>
    <property type="evidence" value="ECO:0007669"/>
    <property type="project" value="UniProtKB-KW"/>
</dbReference>
<dbReference type="Pfam" id="PF22976">
    <property type="entry name" value="RRM_10"/>
    <property type="match status" value="1"/>
</dbReference>
<evidence type="ECO:0000256" key="10">
    <source>
        <dbReference type="ARBA" id="ARBA00022990"/>
    </source>
</evidence>
<sequence>MDGSWCAVCFYTGSDELFSCVANGPYIMTSSAANGNDSKKFKGDIRSPGIPSRVIHVRKLPNDINEAEVIALGLPFGKVTNLLMLKGKNQAFLEMNSEDAAQTMVSYYSSVTPVIRNHPIFMQYSNHKELKTDNSPNQVRAQAALQAVNAVQTGGLPMAGGLPMTAVDASGGMGGHSPVLRVIVENLFYPVTLDVLHQIFSKFGTVLKIITFTKNNQFQALLQYADGLTAQHAKLSLDGQNIYNACCTLRINFSKLTSLNVKYNNDKSRDYTRPDLPTGDSQPSIDHQAMAAAFGAPGIISANPYTGAHAFPPAFTIQQAAGVPGGLAQLTMPGAAAAAAVRGLGFHQLSGGHCVMLVSNLNPEVSLIRCVYGDVMRVKILFNKKENALIQMTDGTQAQLAMSHLNGQRLHGKALRVTLSKHTNVQLPREGHEDQGLTKDYSNSPLHRFKKPGSKNYSNIFPPSATLHLSNIPPSVVEDDLKMLFASSGAMVKAFKFFQKDRKMALVQMGSVEEAIESLIEFHNHDLGENHHLRVSFSKSTI</sequence>
<evidence type="ECO:0000313" key="16">
    <source>
        <dbReference type="Ensembl" id="ENSELUP00000046877.2"/>
    </source>
</evidence>
<evidence type="ECO:0000256" key="11">
    <source>
        <dbReference type="ARBA" id="ARBA00023159"/>
    </source>
</evidence>
<evidence type="ECO:0000256" key="7">
    <source>
        <dbReference type="ARBA" id="ARBA00022737"/>
    </source>
</evidence>
<dbReference type="FunFam" id="3.30.70.330:FF:000036">
    <property type="entry name" value="polypyrimidine tract-binding protein 1 isoform X2"/>
    <property type="match status" value="1"/>
</dbReference>
<dbReference type="InterPro" id="IPR035000">
    <property type="entry name" value="PTBP1_RRM1"/>
</dbReference>
<keyword evidence="12" id="KW-0508">mRNA splicing</keyword>
<keyword evidence="9 14" id="KW-0694">RNA-binding</keyword>
<dbReference type="InterPro" id="IPR021790">
    <property type="entry name" value="PTBP1-like_RRM2"/>
</dbReference>
<reference evidence="16" key="3">
    <citation type="submission" date="2025-08" db="UniProtKB">
        <authorList>
            <consortium name="Ensembl"/>
        </authorList>
    </citation>
    <scope>IDENTIFICATION</scope>
</reference>
<dbReference type="CDD" id="cd12693">
    <property type="entry name" value="RRM2_PTBP1_like"/>
    <property type="match status" value="1"/>
</dbReference>
<dbReference type="InterPro" id="IPR035979">
    <property type="entry name" value="RBD_domain_sf"/>
</dbReference>
<organism evidence="16 17">
    <name type="scientific">Esox lucius</name>
    <name type="common">Northern pike</name>
    <dbReference type="NCBI Taxonomy" id="8010"/>
    <lineage>
        <taxon>Eukaryota</taxon>
        <taxon>Metazoa</taxon>
        <taxon>Chordata</taxon>
        <taxon>Craniata</taxon>
        <taxon>Vertebrata</taxon>
        <taxon>Euteleostomi</taxon>
        <taxon>Actinopterygii</taxon>
        <taxon>Neopterygii</taxon>
        <taxon>Teleostei</taxon>
        <taxon>Protacanthopterygii</taxon>
        <taxon>Esociformes</taxon>
        <taxon>Esocidae</taxon>
        <taxon>Esox</taxon>
    </lineage>
</organism>
<dbReference type="InterPro" id="IPR055204">
    <property type="entry name" value="HNRNPL_RRM"/>
</dbReference>
<dbReference type="FunFam" id="3.30.70.330:FF:000341">
    <property type="entry name" value="Hephaestus, isoform C"/>
    <property type="match status" value="1"/>
</dbReference>
<dbReference type="FunFam" id="3.30.70.330:FF:000018">
    <property type="entry name" value="Polypyrimidine tract-binding protein 2 isoform 1"/>
    <property type="match status" value="1"/>
</dbReference>
<protein>
    <recommendedName>
        <fullName evidence="2">Polypyrimidine tract-binding protein 1</fullName>
    </recommendedName>
</protein>
<keyword evidence="13" id="KW-0539">Nucleus</keyword>
<evidence type="ECO:0000256" key="2">
    <source>
        <dbReference type="ARBA" id="ARBA00019540"/>
    </source>
</evidence>
<feature type="domain" description="RRM" evidence="15">
    <location>
        <begin position="354"/>
        <end position="422"/>
    </location>
</feature>
<keyword evidence="5" id="KW-0597">Phosphoprotein</keyword>
<dbReference type="SMART" id="SM00360">
    <property type="entry name" value="RRM"/>
    <property type="match status" value="4"/>
</dbReference>
<dbReference type="Gene3D" id="3.30.70.330">
    <property type="match status" value="4"/>
</dbReference>
<keyword evidence="6" id="KW-0507">mRNA processing</keyword>
<dbReference type="CDD" id="cd12777">
    <property type="entry name" value="RRM1_PTBP1"/>
    <property type="match status" value="1"/>
</dbReference>
<keyword evidence="3" id="KW-0678">Repressor</keyword>
<feature type="domain" description="RRM" evidence="15">
    <location>
        <begin position="53"/>
        <end position="137"/>
    </location>
</feature>
<dbReference type="PANTHER" id="PTHR15592">
    <property type="entry name" value="MATRIN 3/NUCLEAR PROTEIN 220-RELATED"/>
    <property type="match status" value="1"/>
</dbReference>
<dbReference type="Pfam" id="PF13893">
    <property type="entry name" value="RRM_5"/>
    <property type="match status" value="1"/>
</dbReference>
<dbReference type="InterPro" id="IPR000504">
    <property type="entry name" value="RRM_dom"/>
</dbReference>
<dbReference type="AlphaFoldDB" id="A0A6Q2X117"/>
<proteinExistence type="predicted"/>
<reference evidence="16" key="4">
    <citation type="submission" date="2025-09" db="UniProtKB">
        <authorList>
            <consortium name="Ensembl"/>
        </authorList>
    </citation>
    <scope>IDENTIFICATION</scope>
</reference>
<dbReference type="GeneTree" id="ENSGT01050000244924"/>
<dbReference type="SUPFAM" id="SSF54928">
    <property type="entry name" value="RNA-binding domain, RBD"/>
    <property type="match status" value="3"/>
</dbReference>
<evidence type="ECO:0000256" key="8">
    <source>
        <dbReference type="ARBA" id="ARBA00022843"/>
    </source>
</evidence>
<evidence type="ECO:0000256" key="1">
    <source>
        <dbReference type="ARBA" id="ARBA00004123"/>
    </source>
</evidence>
<dbReference type="InterPro" id="IPR006536">
    <property type="entry name" value="HnRNP-L/PTB"/>
</dbReference>
<dbReference type="GO" id="GO:0006397">
    <property type="term" value="P:mRNA processing"/>
    <property type="evidence" value="ECO:0007669"/>
    <property type="project" value="UniProtKB-KW"/>
</dbReference>
<dbReference type="Proteomes" id="UP000265140">
    <property type="component" value="Chromosome 8"/>
</dbReference>
<comment type="subcellular location">
    <subcellularLocation>
        <location evidence="1">Nucleus</location>
    </subcellularLocation>
</comment>
<feature type="domain" description="RRM" evidence="15">
    <location>
        <begin position="465"/>
        <end position="540"/>
    </location>
</feature>
<dbReference type="FunFam" id="3.30.70.330:FF:000032">
    <property type="entry name" value="Polypyrimidine tract-binding protein 2 isoform 1"/>
    <property type="match status" value="1"/>
</dbReference>
<evidence type="ECO:0000256" key="3">
    <source>
        <dbReference type="ARBA" id="ARBA00022491"/>
    </source>
</evidence>
<evidence type="ECO:0000256" key="4">
    <source>
        <dbReference type="ARBA" id="ARBA00022499"/>
    </source>
</evidence>
<keyword evidence="7" id="KW-0677">Repeat</keyword>
<reference evidence="16" key="2">
    <citation type="submission" date="2020-02" db="EMBL/GenBank/DDBJ databases">
        <title>Esox lucius (northern pike) genome, fEsoLuc1, primary haplotype.</title>
        <authorList>
            <person name="Myers G."/>
            <person name="Karagic N."/>
            <person name="Meyer A."/>
            <person name="Pippel M."/>
            <person name="Reichard M."/>
            <person name="Winkler S."/>
            <person name="Tracey A."/>
            <person name="Sims Y."/>
            <person name="Howe K."/>
            <person name="Rhie A."/>
            <person name="Formenti G."/>
            <person name="Durbin R."/>
            <person name="Fedrigo O."/>
            <person name="Jarvis E.D."/>
        </authorList>
    </citation>
    <scope>NUCLEOTIDE SEQUENCE [LARGE SCALE GENOMIC DNA]</scope>
</reference>
<dbReference type="Bgee" id="ENSELUG00000003232">
    <property type="expression patterns" value="Expressed in embryo and 15 other cell types or tissues"/>
</dbReference>